<dbReference type="InterPro" id="IPR020583">
    <property type="entry name" value="Inositol_monoP_metal-BS"/>
</dbReference>
<dbReference type="GO" id="GO:0031564">
    <property type="term" value="P:transcription antitermination"/>
    <property type="evidence" value="ECO:0007669"/>
    <property type="project" value="UniProtKB-KW"/>
</dbReference>
<evidence type="ECO:0000313" key="15">
    <source>
        <dbReference type="Proteomes" id="UP001216329"/>
    </source>
</evidence>
<dbReference type="PROSITE" id="PS00629">
    <property type="entry name" value="IMP_1"/>
    <property type="match status" value="1"/>
</dbReference>
<feature type="binding site" evidence="13">
    <location>
        <position position="92"/>
    </location>
    <ligand>
        <name>Mg(2+)</name>
        <dbReference type="ChEBI" id="CHEBI:18420"/>
        <label>1</label>
        <note>catalytic</note>
    </ligand>
</feature>
<dbReference type="Proteomes" id="UP001216329">
    <property type="component" value="Chromosome"/>
</dbReference>
<dbReference type="NCBIfam" id="TIGR02067">
    <property type="entry name" value="his_9_HisN"/>
    <property type="match status" value="1"/>
</dbReference>
<comment type="similarity">
    <text evidence="4">Belongs to the inositol monophosphatase superfamily.</text>
</comment>
<comment type="catalytic activity">
    <reaction evidence="1">
        <text>a myo-inositol phosphate + H2O = myo-inositol + phosphate</text>
        <dbReference type="Rhea" id="RHEA:24056"/>
        <dbReference type="ChEBI" id="CHEBI:15377"/>
        <dbReference type="ChEBI" id="CHEBI:17268"/>
        <dbReference type="ChEBI" id="CHEBI:43474"/>
        <dbReference type="ChEBI" id="CHEBI:84139"/>
        <dbReference type="EC" id="3.1.3.25"/>
    </reaction>
</comment>
<evidence type="ECO:0000256" key="1">
    <source>
        <dbReference type="ARBA" id="ARBA00001033"/>
    </source>
</evidence>
<dbReference type="GO" id="GO:0052834">
    <property type="term" value="F:inositol monophosphate phosphatase activity"/>
    <property type="evidence" value="ECO:0007669"/>
    <property type="project" value="UniProtKB-EC"/>
</dbReference>
<dbReference type="Gene3D" id="3.30.540.10">
    <property type="entry name" value="Fructose-1,6-Bisphosphatase, subunit A, domain 1"/>
    <property type="match status" value="1"/>
</dbReference>
<dbReference type="InterPro" id="IPR011809">
    <property type="entry name" value="His_9_proposed"/>
</dbReference>
<keyword evidence="9 13" id="KW-0460">Magnesium</keyword>
<protein>
    <recommendedName>
        <fullName evidence="12">Histidinol-phosphatase</fullName>
        <ecNumber evidence="12">3.1.3.15</ecNumber>
    </recommendedName>
</protein>
<keyword evidence="10" id="KW-0368">Histidine biosynthesis</keyword>
<keyword evidence="7 14" id="KW-0378">Hydrolase</keyword>
<feature type="binding site" evidence="13">
    <location>
        <position position="91"/>
    </location>
    <ligand>
        <name>Mg(2+)</name>
        <dbReference type="ChEBI" id="CHEBI:18420"/>
        <label>1</label>
        <note>catalytic</note>
    </ligand>
</feature>
<dbReference type="AlphaFoldDB" id="A0AAJ6BE16"/>
<dbReference type="SUPFAM" id="SSF56655">
    <property type="entry name" value="Carbohydrate phosphatase"/>
    <property type="match status" value="1"/>
</dbReference>
<evidence type="ECO:0000256" key="12">
    <source>
        <dbReference type="NCBIfam" id="TIGR02067"/>
    </source>
</evidence>
<dbReference type="GO" id="GO:0004401">
    <property type="term" value="F:histidinol-phosphatase activity"/>
    <property type="evidence" value="ECO:0007669"/>
    <property type="project" value="UniProtKB-UniRule"/>
</dbReference>
<feature type="binding site" evidence="13">
    <location>
        <position position="213"/>
    </location>
    <ligand>
        <name>Mg(2+)</name>
        <dbReference type="ChEBI" id="CHEBI:18420"/>
        <label>1</label>
        <note>catalytic</note>
    </ligand>
</feature>
<evidence type="ECO:0000256" key="4">
    <source>
        <dbReference type="ARBA" id="ARBA00009759"/>
    </source>
</evidence>
<dbReference type="InterPro" id="IPR051090">
    <property type="entry name" value="Inositol_monoP_superfamily"/>
</dbReference>
<comment type="cofactor">
    <cofactor evidence="2 13">
        <name>Mg(2+)</name>
        <dbReference type="ChEBI" id="CHEBI:18420"/>
    </cofactor>
</comment>
<evidence type="ECO:0000256" key="7">
    <source>
        <dbReference type="ARBA" id="ARBA00022801"/>
    </source>
</evidence>
<evidence type="ECO:0000256" key="6">
    <source>
        <dbReference type="ARBA" id="ARBA00022723"/>
    </source>
</evidence>
<dbReference type="EC" id="3.1.3.15" evidence="12"/>
<feature type="binding site" evidence="13">
    <location>
        <position position="73"/>
    </location>
    <ligand>
        <name>Mg(2+)</name>
        <dbReference type="ChEBI" id="CHEBI:18420"/>
        <label>1</label>
        <note>catalytic</note>
    </ligand>
</feature>
<dbReference type="EMBL" id="CP119325">
    <property type="protein sequence ID" value="WEK32752.1"/>
    <property type="molecule type" value="Genomic_DNA"/>
</dbReference>
<keyword evidence="6 13" id="KW-0479">Metal-binding</keyword>
<evidence type="ECO:0000256" key="5">
    <source>
        <dbReference type="ARBA" id="ARBA00022605"/>
    </source>
</evidence>
<evidence type="ECO:0000313" key="14">
    <source>
        <dbReference type="EMBL" id="WEK32752.1"/>
    </source>
</evidence>
<comment type="pathway">
    <text evidence="3">Amino-acid biosynthesis; L-histidine biosynthesis; L-histidine from 5-phospho-alpha-D-ribose 1-diphosphate: step 8/9.</text>
</comment>
<gene>
    <name evidence="14" type="primary">hisN</name>
    <name evidence="14" type="ORF">P0Y58_11330</name>
</gene>
<comment type="catalytic activity">
    <reaction evidence="11">
        <text>L-histidinol phosphate + H2O = L-histidinol + phosphate</text>
        <dbReference type="Rhea" id="RHEA:14465"/>
        <dbReference type="ChEBI" id="CHEBI:15377"/>
        <dbReference type="ChEBI" id="CHEBI:43474"/>
        <dbReference type="ChEBI" id="CHEBI:57699"/>
        <dbReference type="ChEBI" id="CHEBI:57980"/>
        <dbReference type="EC" id="3.1.3.15"/>
    </reaction>
</comment>
<dbReference type="PRINTS" id="PR00377">
    <property type="entry name" value="IMPHPHTASES"/>
</dbReference>
<evidence type="ECO:0000256" key="3">
    <source>
        <dbReference type="ARBA" id="ARBA00004970"/>
    </source>
</evidence>
<dbReference type="GO" id="GO:0000105">
    <property type="term" value="P:L-histidine biosynthetic process"/>
    <property type="evidence" value="ECO:0007669"/>
    <property type="project" value="UniProtKB-UniRule"/>
</dbReference>
<feature type="binding site" evidence="13">
    <location>
        <position position="89"/>
    </location>
    <ligand>
        <name>Mg(2+)</name>
        <dbReference type="ChEBI" id="CHEBI:18420"/>
        <label>1</label>
        <note>catalytic</note>
    </ligand>
</feature>
<organism evidence="14 15">
    <name type="scientific">Candidatus Pseudomonas phytovorans</name>
    <dbReference type="NCBI Taxonomy" id="3121377"/>
    <lineage>
        <taxon>Bacteria</taxon>
        <taxon>Pseudomonadati</taxon>
        <taxon>Pseudomonadota</taxon>
        <taxon>Gammaproteobacteria</taxon>
        <taxon>Pseudomonadales</taxon>
        <taxon>Pseudomonadaceae</taxon>
        <taxon>Pseudomonas</taxon>
    </lineage>
</organism>
<evidence type="ECO:0000256" key="8">
    <source>
        <dbReference type="ARBA" id="ARBA00022814"/>
    </source>
</evidence>
<dbReference type="Gene3D" id="3.40.190.80">
    <property type="match status" value="1"/>
</dbReference>
<accession>A0AAJ6BE16</accession>
<sequence>MNVPATDSYDEYARFAQRLADTAARVSLKYFRRPLDVEHKADDSPVTVADRETEAAMRSLISDVYPDHGIYGEEHGITSGTGCYTWVVDPIDGTKSFITGMPMYGTLIALLEDGKPVVGVIDMPAMKERWVGVAGQPTRYNGEIVSTRPTARLAESVGYTTSPDSFLECDIPGYEALTQASALRRFGGDCYLHGLLASGFIDYVLEAQLQPYDYMAVIPVIEGAGGRITDWLGKPLGLESTGHLLASASAALHEEALKLIGR</sequence>
<name>A0AAJ6BE16_9PSED</name>
<keyword evidence="5" id="KW-0028">Amino-acid biosynthesis</keyword>
<proteinExistence type="inferred from homology"/>
<evidence type="ECO:0000256" key="13">
    <source>
        <dbReference type="PIRSR" id="PIRSR600760-2"/>
    </source>
</evidence>
<keyword evidence="8" id="KW-0805">Transcription regulation</keyword>
<keyword evidence="8" id="KW-0889">Transcription antitermination</keyword>
<keyword evidence="8" id="KW-0804">Transcription</keyword>
<dbReference type="PANTHER" id="PTHR43200:SF6">
    <property type="entry name" value="3'(2'),5'-BISPHOSPHATE NUCLEOTIDASE"/>
    <property type="match status" value="1"/>
</dbReference>
<dbReference type="Pfam" id="PF00459">
    <property type="entry name" value="Inositol_P"/>
    <property type="match status" value="1"/>
</dbReference>
<evidence type="ECO:0000256" key="9">
    <source>
        <dbReference type="ARBA" id="ARBA00022842"/>
    </source>
</evidence>
<dbReference type="PANTHER" id="PTHR43200">
    <property type="entry name" value="PHOSPHATASE"/>
    <property type="match status" value="1"/>
</dbReference>
<evidence type="ECO:0000256" key="10">
    <source>
        <dbReference type="ARBA" id="ARBA00023102"/>
    </source>
</evidence>
<evidence type="ECO:0000256" key="2">
    <source>
        <dbReference type="ARBA" id="ARBA00001946"/>
    </source>
</evidence>
<reference evidence="14" key="1">
    <citation type="submission" date="2023-03" db="EMBL/GenBank/DDBJ databases">
        <title>Andean soil-derived lignocellulolytic bacterial consortium as a source of novel taxa and putative plastic-active enzymes.</title>
        <authorList>
            <person name="Diaz-Garcia L."/>
            <person name="Chuvochina M."/>
            <person name="Feuerriegel G."/>
            <person name="Bunk B."/>
            <person name="Sproer C."/>
            <person name="Streit W.R."/>
            <person name="Rodriguez L.M."/>
            <person name="Overmann J."/>
            <person name="Jimenez D.J."/>
        </authorList>
    </citation>
    <scope>NUCLEOTIDE SEQUENCE</scope>
    <source>
        <strain evidence="14">MAG 876</strain>
    </source>
</reference>
<dbReference type="FunFam" id="3.30.540.10:FF:000003">
    <property type="entry name" value="Inositol-1-monophosphatase"/>
    <property type="match status" value="1"/>
</dbReference>
<evidence type="ECO:0000256" key="11">
    <source>
        <dbReference type="ARBA" id="ARBA00049158"/>
    </source>
</evidence>
<dbReference type="InterPro" id="IPR000760">
    <property type="entry name" value="Inositol_monophosphatase-like"/>
</dbReference>
<dbReference type="CDD" id="cd01641">
    <property type="entry name" value="Bacterial_IMPase_like_1"/>
    <property type="match status" value="1"/>
</dbReference>
<dbReference type="GO" id="GO:0046872">
    <property type="term" value="F:metal ion binding"/>
    <property type="evidence" value="ECO:0007669"/>
    <property type="project" value="UniProtKB-KW"/>
</dbReference>